<dbReference type="Proteomes" id="UP001280581">
    <property type="component" value="Unassembled WGS sequence"/>
</dbReference>
<gene>
    <name evidence="2" type="ORF">GRF29_44g2154276</name>
</gene>
<proteinExistence type="predicted"/>
<dbReference type="EMBL" id="WVTA01000005">
    <property type="protein sequence ID" value="KAK3210258.1"/>
    <property type="molecule type" value="Genomic_DNA"/>
</dbReference>
<feature type="region of interest" description="Disordered" evidence="1">
    <location>
        <begin position="96"/>
        <end position="133"/>
    </location>
</feature>
<evidence type="ECO:0000256" key="1">
    <source>
        <dbReference type="SAM" id="MobiDB-lite"/>
    </source>
</evidence>
<feature type="compositionally biased region" description="Basic and acidic residues" evidence="1">
    <location>
        <begin position="101"/>
        <end position="122"/>
    </location>
</feature>
<evidence type="ECO:0000313" key="2">
    <source>
        <dbReference type="EMBL" id="KAK3210258.1"/>
    </source>
</evidence>
<dbReference type="AlphaFoldDB" id="A0AAN6RHD6"/>
<evidence type="ECO:0000313" key="3">
    <source>
        <dbReference type="Proteomes" id="UP001280581"/>
    </source>
</evidence>
<keyword evidence="3" id="KW-1185">Reference proteome</keyword>
<sequence length="150" mass="17248">MVLFSKTRKERDRKRAETFARIRREEAQRRAERAAFPQVERSKKDPVLPFTSKKLVKMLKGTRTLKRKMGTQYGHLKLKVSGVENGCEMELDDDKLVATQHEGREGEHENKNGMDGEEKNAGEDEQALVNGLFEQAEKAKQELRRAGVHI</sequence>
<reference evidence="2 3" key="1">
    <citation type="submission" date="2021-02" db="EMBL/GenBank/DDBJ databases">
        <title>Genome assembly of Pseudopithomyces chartarum.</title>
        <authorList>
            <person name="Jauregui R."/>
            <person name="Singh J."/>
            <person name="Voisey C."/>
        </authorList>
    </citation>
    <scope>NUCLEOTIDE SEQUENCE [LARGE SCALE GENOMIC DNA]</scope>
    <source>
        <strain evidence="2 3">AGR01</strain>
    </source>
</reference>
<comment type="caution">
    <text evidence="2">The sequence shown here is derived from an EMBL/GenBank/DDBJ whole genome shotgun (WGS) entry which is preliminary data.</text>
</comment>
<organism evidence="2 3">
    <name type="scientific">Pseudopithomyces chartarum</name>
    <dbReference type="NCBI Taxonomy" id="1892770"/>
    <lineage>
        <taxon>Eukaryota</taxon>
        <taxon>Fungi</taxon>
        <taxon>Dikarya</taxon>
        <taxon>Ascomycota</taxon>
        <taxon>Pezizomycotina</taxon>
        <taxon>Dothideomycetes</taxon>
        <taxon>Pleosporomycetidae</taxon>
        <taxon>Pleosporales</taxon>
        <taxon>Massarineae</taxon>
        <taxon>Didymosphaeriaceae</taxon>
        <taxon>Pseudopithomyces</taxon>
    </lineage>
</organism>
<protein>
    <submittedName>
        <fullName evidence="2">Uncharacterized protein</fullName>
    </submittedName>
</protein>
<accession>A0AAN6RHD6</accession>
<name>A0AAN6RHD6_9PLEO</name>